<accession>A0A386AYH3</accession>
<keyword evidence="4" id="KW-0150">Chloroplast</keyword>
<dbReference type="Pfam" id="PF19263">
    <property type="entry name" value="DUF5906"/>
    <property type="match status" value="1"/>
</dbReference>
<protein>
    <recommendedName>
        <fullName evidence="3">SF3 helicase domain-containing protein</fullName>
    </recommendedName>
</protein>
<evidence type="ECO:0000259" key="3">
    <source>
        <dbReference type="PROSITE" id="PS51206"/>
    </source>
</evidence>
<feature type="domain" description="SF3 helicase" evidence="3">
    <location>
        <begin position="65"/>
        <end position="226"/>
    </location>
</feature>
<dbReference type="InterPro" id="IPR014015">
    <property type="entry name" value="Helicase_SF3_DNA-vir"/>
</dbReference>
<dbReference type="EMBL" id="MH591097">
    <property type="protein sequence ID" value="AYC64487.1"/>
    <property type="molecule type" value="Genomic_DNA"/>
</dbReference>
<geneLocation type="chloroplast" evidence="4"/>
<dbReference type="InterPro" id="IPR045455">
    <property type="entry name" value="NrS-1_pol-like_helicase"/>
</dbReference>
<organism evidence="4">
    <name type="scientific">Pseudochlorodesmis sp. HV01306c</name>
    <dbReference type="NCBI Taxonomy" id="2358490"/>
    <lineage>
        <taxon>Eukaryota</taxon>
        <taxon>Viridiplantae</taxon>
        <taxon>Chlorophyta</taxon>
        <taxon>core chlorophytes</taxon>
        <taxon>Ulvophyceae</taxon>
        <taxon>TCBD clade</taxon>
        <taxon>Bryopsidales</taxon>
        <taxon>Bryopsidineae</taxon>
        <taxon>Bryopsidaceae</taxon>
        <taxon>Pseudochlorodesmis</taxon>
    </lineage>
</organism>
<reference evidence="4" key="1">
    <citation type="submission" date="2018-07" db="EMBL/GenBank/DDBJ databases">
        <authorList>
            <person name="Quirk P.G."/>
            <person name="Krulwich T.A."/>
        </authorList>
    </citation>
    <scope>NUCLEOTIDE SEQUENCE</scope>
</reference>
<dbReference type="InterPro" id="IPR027417">
    <property type="entry name" value="P-loop_NTPase"/>
</dbReference>
<dbReference type="GO" id="GO:0005524">
    <property type="term" value="F:ATP binding"/>
    <property type="evidence" value="ECO:0007669"/>
    <property type="project" value="UniProtKB-KW"/>
</dbReference>
<name>A0A386AYH3_9CHLO</name>
<evidence type="ECO:0000313" key="4">
    <source>
        <dbReference type="EMBL" id="AYC64487.1"/>
    </source>
</evidence>
<dbReference type="AlphaFoldDB" id="A0A386AYH3"/>
<dbReference type="PROSITE" id="PS51206">
    <property type="entry name" value="SF3_HELICASE_1"/>
    <property type="match status" value="1"/>
</dbReference>
<proteinExistence type="predicted"/>
<evidence type="ECO:0000256" key="2">
    <source>
        <dbReference type="ARBA" id="ARBA00022840"/>
    </source>
</evidence>
<evidence type="ECO:0000256" key="1">
    <source>
        <dbReference type="ARBA" id="ARBA00022741"/>
    </source>
</evidence>
<gene>
    <name evidence="4" type="primary">orf232</name>
</gene>
<keyword evidence="4" id="KW-0934">Plastid</keyword>
<keyword evidence="2" id="KW-0067">ATP-binding</keyword>
<keyword evidence="1" id="KW-0547">Nucleotide-binding</keyword>
<dbReference type="Gene3D" id="3.40.50.300">
    <property type="entry name" value="P-loop containing nucleotide triphosphate hydrolases"/>
    <property type="match status" value="1"/>
</dbReference>
<reference evidence="4" key="2">
    <citation type="journal article" date="2019" name="Mol. Phylogenet. Evol.">
        <title>Reassessment of the classification of bryopsidales (chlorophyta) based on chloroplast phylogenomic analyses.</title>
        <authorList>
            <person name="Cremen M.C."/>
            <person name="Leliaert F."/>
            <person name="West J."/>
            <person name="Lam D.W."/>
            <person name="Shimada S."/>
            <person name="Lopez-Bautista J.M."/>
            <person name="Verbruggen H."/>
        </authorList>
    </citation>
    <scope>NUCLEOTIDE SEQUENCE</scope>
</reference>
<sequence length="232" mass="26594">MTFKQISDPEDFKQYYFLDFLPYNFENQFTEKITNKEQFQKLQARIESHMPKIYQSQLGFFETLGDDALIQIILCFGAGVIQHFRLDRFLFFVGPSNTGKSTAICFFDKLFIESAVITKALSDLGSQFGLMELAETNPRILVVRNSEGAVSNKTVSTIKRLVSNAEPFTIQRKFKDSVNVVFYGGLIIASNFQNLFSKNSKGILEKRIIPIEFSNVIIPEKQKYFPDLFPDS</sequence>
<dbReference type="SUPFAM" id="SSF52540">
    <property type="entry name" value="P-loop containing nucleoside triphosphate hydrolases"/>
    <property type="match status" value="1"/>
</dbReference>